<dbReference type="GO" id="GO:0061133">
    <property type="term" value="F:endopeptidase activator activity"/>
    <property type="evidence" value="ECO:0007669"/>
    <property type="project" value="TreeGrafter"/>
</dbReference>
<proteinExistence type="inferred from homology"/>
<comment type="similarity">
    <text evidence="3">Belongs to the ADRM1 family.</text>
</comment>
<dbReference type="CDD" id="cd13314">
    <property type="entry name" value="PH_Rpn13"/>
    <property type="match status" value="1"/>
</dbReference>
<dbReference type="PANTHER" id="PTHR12225:SF0">
    <property type="entry name" value="PROTEASOMAL UBIQUITIN RECEPTOR ADRM1"/>
    <property type="match status" value="1"/>
</dbReference>
<evidence type="ECO:0000313" key="12">
    <source>
        <dbReference type="EMBL" id="CAJ0557930.1"/>
    </source>
</evidence>
<evidence type="ECO:0000313" key="14">
    <source>
        <dbReference type="Proteomes" id="UP001177023"/>
    </source>
</evidence>
<evidence type="ECO:0000256" key="4">
    <source>
        <dbReference type="ARBA" id="ARBA00022490"/>
    </source>
</evidence>
<protein>
    <recommendedName>
        <fullName evidence="8">Proteasomal ubiquitin receptor ADRM1 homolog</fullName>
    </recommendedName>
</protein>
<dbReference type="GO" id="GO:0005634">
    <property type="term" value="C:nucleus"/>
    <property type="evidence" value="ECO:0007669"/>
    <property type="project" value="UniProtKB-SubCell"/>
</dbReference>
<feature type="domain" description="Pru" evidence="11">
    <location>
        <begin position="14"/>
        <end position="133"/>
    </location>
</feature>
<dbReference type="InterPro" id="IPR038108">
    <property type="entry name" value="RPN13_DEUBAD_sf"/>
</dbReference>
<keyword evidence="14" id="KW-1185">Reference proteome</keyword>
<evidence type="ECO:0000256" key="7">
    <source>
        <dbReference type="ARBA" id="ARBA00054744"/>
    </source>
</evidence>
<dbReference type="PANTHER" id="PTHR12225">
    <property type="entry name" value="ADHESION REGULATING MOLECULE 1 110 KDA CELL MEMBRANE GLYCOPROTEIN"/>
    <property type="match status" value="1"/>
</dbReference>
<dbReference type="GO" id="GO:0008541">
    <property type="term" value="C:proteasome regulatory particle, lid subcomplex"/>
    <property type="evidence" value="ECO:0007669"/>
    <property type="project" value="TreeGrafter"/>
</dbReference>
<dbReference type="InterPro" id="IPR038633">
    <property type="entry name" value="Rpn13/ADRM1_Pru_sf"/>
</dbReference>
<dbReference type="InterPro" id="IPR006773">
    <property type="entry name" value="Rpn13/ADRM1"/>
</dbReference>
<feature type="domain" description="DEUBAD" evidence="10">
    <location>
        <begin position="254"/>
        <end position="369"/>
    </location>
</feature>
<dbReference type="EMBL" id="CATQJA010000158">
    <property type="protein sequence ID" value="CAJ0557930.1"/>
    <property type="molecule type" value="Genomic_DNA"/>
</dbReference>
<dbReference type="GO" id="GO:0005737">
    <property type="term" value="C:cytoplasm"/>
    <property type="evidence" value="ECO:0007669"/>
    <property type="project" value="UniProtKB-SubCell"/>
</dbReference>
<name>A0AA36C3Y4_9BILA</name>
<evidence type="ECO:0000256" key="8">
    <source>
        <dbReference type="ARBA" id="ARBA00070663"/>
    </source>
</evidence>
<dbReference type="InterPro" id="IPR044868">
    <property type="entry name" value="Rpn13/ADRM1_Pru"/>
</dbReference>
<reference evidence="12" key="1">
    <citation type="submission" date="2023-06" db="EMBL/GenBank/DDBJ databases">
        <authorList>
            <person name="Delattre M."/>
        </authorList>
    </citation>
    <scope>NUCLEOTIDE SEQUENCE</scope>
    <source>
        <strain evidence="12">AF72</strain>
    </source>
</reference>
<accession>A0AA36C3Y4</accession>
<dbReference type="InterPro" id="IPR044867">
    <property type="entry name" value="DEUBAD_dom"/>
</dbReference>
<evidence type="ECO:0000256" key="5">
    <source>
        <dbReference type="ARBA" id="ARBA00022942"/>
    </source>
</evidence>
<feature type="non-terminal residue" evidence="12">
    <location>
        <position position="1"/>
    </location>
</feature>
<dbReference type="Pfam" id="PF04683">
    <property type="entry name" value="Rpn13_ADRM1_Pru"/>
    <property type="match status" value="1"/>
</dbReference>
<comment type="caution">
    <text evidence="12">The sequence shown here is derived from an EMBL/GenBank/DDBJ whole genome shotgun (WGS) entry which is preliminary data.</text>
</comment>
<comment type="function">
    <text evidence="7">May function as a proteasomal ubiquitin receptor. May promote the deubiquitinating activity associated with the 26S proteasome.</text>
</comment>
<gene>
    <name evidence="13" type="ORF">MSPICULIGERA_LOCUS5001</name>
    <name evidence="12" type="ORF">MSPICULIGERA_LOCUS677</name>
</gene>
<evidence type="ECO:0000259" key="11">
    <source>
        <dbReference type="PROSITE" id="PS51917"/>
    </source>
</evidence>
<sequence>MAAMFSTPTSTKGGANGNLLEIKAGKLSMQGGSKPGYKKCVPEKTKGLIFIKQSNDGLTHFCWKNLENGAVVDDLIIFPGDTDFMRVRECTDGKVFLLKFKTSTDRRLFWIQDGTPDIEKDLCEKVNDILNKQPHQRSAAGRNTHERFAGPNAFSSFTGSGSKGARLPASLNRDDIASFGGLDQGQLMQLLSLMGPGNDDSFGASQEGADGGPDGAEIDASSSSVLADAAGHSTPKAGPADYDKMRQLVAGMASAGPRADGCDLTDVLRGQEVKQVLEKNSEQFVANSILVDDVPEAEASSKQEVVDTPSQPTFQQAVGVFNYAFASGQIGPVLQQFGLPDDVVQAASSGDILKFATTLTDKEAPKKEGASTSDDTMDTQSEETREPEPKRGKTDDGDDMELD</sequence>
<feature type="region of interest" description="Disordered" evidence="9">
    <location>
        <begin position="198"/>
        <end position="219"/>
    </location>
</feature>
<evidence type="ECO:0000256" key="1">
    <source>
        <dbReference type="ARBA" id="ARBA00004123"/>
    </source>
</evidence>
<evidence type="ECO:0000313" key="13">
    <source>
        <dbReference type="EMBL" id="CAJ0566395.1"/>
    </source>
</evidence>
<dbReference type="Gene3D" id="1.10.2020.20">
    <property type="match status" value="1"/>
</dbReference>
<evidence type="ECO:0000256" key="3">
    <source>
        <dbReference type="ARBA" id="ARBA00009216"/>
    </source>
</evidence>
<organism evidence="12 14">
    <name type="scientific">Mesorhabditis spiculigera</name>
    <dbReference type="NCBI Taxonomy" id="96644"/>
    <lineage>
        <taxon>Eukaryota</taxon>
        <taxon>Metazoa</taxon>
        <taxon>Ecdysozoa</taxon>
        <taxon>Nematoda</taxon>
        <taxon>Chromadorea</taxon>
        <taxon>Rhabditida</taxon>
        <taxon>Rhabditina</taxon>
        <taxon>Rhabditomorpha</taxon>
        <taxon>Rhabditoidea</taxon>
        <taxon>Rhabditidae</taxon>
        <taxon>Mesorhabditinae</taxon>
        <taxon>Mesorhabditis</taxon>
    </lineage>
</organism>
<evidence type="ECO:0000256" key="2">
    <source>
        <dbReference type="ARBA" id="ARBA00004496"/>
    </source>
</evidence>
<dbReference type="Proteomes" id="UP001177023">
    <property type="component" value="Unassembled WGS sequence"/>
</dbReference>
<dbReference type="Pfam" id="PF16550">
    <property type="entry name" value="RPN13_C"/>
    <property type="match status" value="1"/>
</dbReference>
<feature type="region of interest" description="Disordered" evidence="9">
    <location>
        <begin position="134"/>
        <end position="161"/>
    </location>
</feature>
<feature type="region of interest" description="Disordered" evidence="9">
    <location>
        <begin position="359"/>
        <end position="403"/>
    </location>
</feature>
<dbReference type="FunFam" id="2.30.29.70:FF:000001">
    <property type="entry name" value="Proteasomal ubiquitin receptor ADRM1"/>
    <property type="match status" value="1"/>
</dbReference>
<evidence type="ECO:0000259" key="10">
    <source>
        <dbReference type="PROSITE" id="PS51916"/>
    </source>
</evidence>
<keyword evidence="6" id="KW-0539">Nucleus</keyword>
<keyword evidence="4" id="KW-0963">Cytoplasm</keyword>
<dbReference type="GO" id="GO:0070628">
    <property type="term" value="F:proteasome binding"/>
    <property type="evidence" value="ECO:0007669"/>
    <property type="project" value="TreeGrafter"/>
</dbReference>
<dbReference type="EMBL" id="CATQJA010001230">
    <property type="protein sequence ID" value="CAJ0566395.1"/>
    <property type="molecule type" value="Genomic_DNA"/>
</dbReference>
<dbReference type="PROSITE" id="PS51917">
    <property type="entry name" value="PRU"/>
    <property type="match status" value="1"/>
</dbReference>
<dbReference type="PROSITE" id="PS51916">
    <property type="entry name" value="DEUBAD"/>
    <property type="match status" value="1"/>
</dbReference>
<evidence type="ECO:0000256" key="9">
    <source>
        <dbReference type="SAM" id="MobiDB-lite"/>
    </source>
</evidence>
<evidence type="ECO:0000256" key="6">
    <source>
        <dbReference type="ARBA" id="ARBA00023242"/>
    </source>
</evidence>
<keyword evidence="5" id="KW-0647">Proteasome</keyword>
<dbReference type="InterPro" id="IPR032368">
    <property type="entry name" value="RPN13_DEUBAD"/>
</dbReference>
<dbReference type="Gene3D" id="2.30.29.70">
    <property type="entry name" value="Proteasomal ubiquitin receptor Rpn13/ADRM1"/>
    <property type="match status" value="1"/>
</dbReference>
<comment type="subcellular location">
    <subcellularLocation>
        <location evidence="2">Cytoplasm</location>
    </subcellularLocation>
    <subcellularLocation>
        <location evidence="1">Nucleus</location>
    </subcellularLocation>
</comment>
<dbReference type="AlphaFoldDB" id="A0AA36C3Y4"/>
<feature type="compositionally biased region" description="Basic and acidic residues" evidence="9">
    <location>
        <begin position="360"/>
        <end position="369"/>
    </location>
</feature>
<feature type="compositionally biased region" description="Basic and acidic residues" evidence="9">
    <location>
        <begin position="382"/>
        <end position="395"/>
    </location>
</feature>